<keyword evidence="3 6" id="KW-0805">Transcription regulation</keyword>
<evidence type="ECO:0000256" key="1">
    <source>
        <dbReference type="ARBA" id="ARBA00022596"/>
    </source>
</evidence>
<proteinExistence type="inferred from homology"/>
<dbReference type="InterPro" id="IPR010985">
    <property type="entry name" value="Ribbon_hlx_hlx"/>
</dbReference>
<dbReference type="NCBIfam" id="NF003381">
    <property type="entry name" value="PRK04460.1"/>
    <property type="match status" value="1"/>
</dbReference>
<dbReference type="InterPro" id="IPR045865">
    <property type="entry name" value="ACT-like_dom_sf"/>
</dbReference>
<dbReference type="InterPro" id="IPR027271">
    <property type="entry name" value="Acetolactate_synth/TF_NikR_C"/>
</dbReference>
<evidence type="ECO:0000256" key="4">
    <source>
        <dbReference type="ARBA" id="ARBA00023125"/>
    </source>
</evidence>
<organism evidence="8 9">
    <name type="scientific">Tigheibacillus halophilus</name>
    <dbReference type="NCBI Taxonomy" id="361280"/>
    <lineage>
        <taxon>Bacteria</taxon>
        <taxon>Bacillati</taxon>
        <taxon>Bacillota</taxon>
        <taxon>Bacilli</taxon>
        <taxon>Bacillales</taxon>
        <taxon>Bacillaceae</taxon>
        <taxon>Tigheibacillus</taxon>
    </lineage>
</organism>
<comment type="function">
    <text evidence="6">Transcriptional regulator.</text>
</comment>
<dbReference type="HAMAP" id="MF_00476">
    <property type="entry name" value="NikR"/>
    <property type="match status" value="1"/>
</dbReference>
<evidence type="ECO:0000256" key="6">
    <source>
        <dbReference type="HAMAP-Rule" id="MF_00476"/>
    </source>
</evidence>
<evidence type="ECO:0000259" key="7">
    <source>
        <dbReference type="Pfam" id="PF08753"/>
    </source>
</evidence>
<dbReference type="EMBL" id="JAWDIP010000003">
    <property type="protein sequence ID" value="MDY0395050.1"/>
    <property type="molecule type" value="Genomic_DNA"/>
</dbReference>
<keyword evidence="9" id="KW-1185">Reference proteome</keyword>
<dbReference type="Gene3D" id="1.10.1220.10">
    <property type="entry name" value="Met repressor-like"/>
    <property type="match status" value="1"/>
</dbReference>
<accession>A0ABU5C7L1</accession>
<dbReference type="Pfam" id="PF08753">
    <property type="entry name" value="NikR_C"/>
    <property type="match status" value="1"/>
</dbReference>
<sequence length="130" mass="15241">MWRWKGIYCGDLTALYNKKGYVNRSEAIRDLVRDALLRHVWDEDEQIAAGSILLFYNHHRRNLMEELTNIQHEMHDQIMATTHFHLDNDHCLEMIIVKGKPNEIQRLSNQLTSLKGVDYGRLTLAPLNSI</sequence>
<dbReference type="NCBIfam" id="NF002815">
    <property type="entry name" value="PRK02967.1"/>
    <property type="match status" value="1"/>
</dbReference>
<dbReference type="PANTHER" id="PTHR34719">
    <property type="entry name" value="NICKEL-RESPONSIVE REGULATOR"/>
    <property type="match status" value="1"/>
</dbReference>
<comment type="similarity">
    <text evidence="6">Belongs to the transcriptional regulatory CopG/NikR family.</text>
</comment>
<feature type="binding site" evidence="6">
    <location>
        <position position="91"/>
    </location>
    <ligand>
        <name>Ni(2+)</name>
        <dbReference type="ChEBI" id="CHEBI:49786"/>
    </ligand>
</feature>
<comment type="cofactor">
    <cofactor evidence="6">
        <name>Ni(2+)</name>
        <dbReference type="ChEBI" id="CHEBI:49786"/>
    </cofactor>
    <text evidence="6">Binds 1 nickel ion per subunit.</text>
</comment>
<keyword evidence="1 6" id="KW-0533">Nickel</keyword>
<dbReference type="CDD" id="cd22231">
    <property type="entry name" value="RHH_NikR_HicB-like"/>
    <property type="match status" value="1"/>
</dbReference>
<dbReference type="SUPFAM" id="SSF55021">
    <property type="entry name" value="ACT-like"/>
    <property type="match status" value="1"/>
</dbReference>
<feature type="binding site" evidence="6">
    <location>
        <position position="85"/>
    </location>
    <ligand>
        <name>Ni(2+)</name>
        <dbReference type="ChEBI" id="CHEBI:49786"/>
    </ligand>
</feature>
<dbReference type="InterPro" id="IPR050192">
    <property type="entry name" value="CopG/NikR_regulator"/>
</dbReference>
<dbReference type="SUPFAM" id="SSF47598">
    <property type="entry name" value="Ribbon-helix-helix"/>
    <property type="match status" value="1"/>
</dbReference>
<reference evidence="8 9" key="1">
    <citation type="submission" date="2023-10" db="EMBL/GenBank/DDBJ databases">
        <title>Virgibacillus halophilus 5B73C genome.</title>
        <authorList>
            <person name="Miliotis G."/>
            <person name="Sengupta P."/>
            <person name="Hameed A."/>
            <person name="Chuvochina M."/>
            <person name="Mcdonagh F."/>
            <person name="Simpson A.C."/>
            <person name="Singh N.K."/>
            <person name="Rekha P.D."/>
            <person name="Raman K."/>
            <person name="Hugenholtz P."/>
            <person name="Venkateswaran K."/>
        </authorList>
    </citation>
    <scope>NUCLEOTIDE SEQUENCE [LARGE SCALE GENOMIC DNA]</scope>
    <source>
        <strain evidence="8 9">5B73C</strain>
    </source>
</reference>
<dbReference type="PANTHER" id="PTHR34719:SF2">
    <property type="entry name" value="NICKEL-RESPONSIVE REGULATOR"/>
    <property type="match status" value="1"/>
</dbReference>
<feature type="binding site" evidence="6">
    <location>
        <position position="72"/>
    </location>
    <ligand>
        <name>Ni(2+)</name>
        <dbReference type="ChEBI" id="CHEBI:49786"/>
    </ligand>
</feature>
<keyword evidence="4 6" id="KW-0238">DNA-binding</keyword>
<dbReference type="InterPro" id="IPR022988">
    <property type="entry name" value="Ni_resp_reg_NikR"/>
</dbReference>
<feature type="domain" description="Transcription factor NikR nickel binding C-terminal" evidence="7">
    <location>
        <begin position="49"/>
        <end position="124"/>
    </location>
</feature>
<evidence type="ECO:0000313" key="8">
    <source>
        <dbReference type="EMBL" id="MDY0395050.1"/>
    </source>
</evidence>
<protein>
    <recommendedName>
        <fullName evidence="6">Putative nickel-responsive regulator</fullName>
    </recommendedName>
</protein>
<keyword evidence="5 6" id="KW-0804">Transcription</keyword>
<evidence type="ECO:0000313" key="9">
    <source>
        <dbReference type="Proteomes" id="UP001281447"/>
    </source>
</evidence>
<gene>
    <name evidence="8" type="primary">nikR</name>
    <name evidence="8" type="ORF">RWE15_12265</name>
</gene>
<feature type="binding site" evidence="6">
    <location>
        <position position="83"/>
    </location>
    <ligand>
        <name>Ni(2+)</name>
        <dbReference type="ChEBI" id="CHEBI:49786"/>
    </ligand>
</feature>
<evidence type="ECO:0000256" key="2">
    <source>
        <dbReference type="ARBA" id="ARBA00022723"/>
    </source>
</evidence>
<evidence type="ECO:0000256" key="3">
    <source>
        <dbReference type="ARBA" id="ARBA00023015"/>
    </source>
</evidence>
<dbReference type="Proteomes" id="UP001281447">
    <property type="component" value="Unassembled WGS sequence"/>
</dbReference>
<name>A0ABU5C7L1_9BACI</name>
<dbReference type="NCBIfam" id="NF002169">
    <property type="entry name" value="PRK01002.1"/>
    <property type="match status" value="1"/>
</dbReference>
<evidence type="ECO:0000256" key="5">
    <source>
        <dbReference type="ARBA" id="ARBA00023163"/>
    </source>
</evidence>
<dbReference type="InterPro" id="IPR013321">
    <property type="entry name" value="Arc_rbn_hlx_hlx"/>
</dbReference>
<comment type="caution">
    <text evidence="8">The sequence shown here is derived from an EMBL/GenBank/DDBJ whole genome shotgun (WGS) entry which is preliminary data.</text>
</comment>
<keyword evidence="2 6" id="KW-0479">Metal-binding</keyword>
<dbReference type="InterPro" id="IPR014864">
    <property type="entry name" value="TF_NikR_Ni-bd_C"/>
</dbReference>
<dbReference type="Gene3D" id="3.30.70.1150">
    <property type="entry name" value="ACT-like. Chain A, domain 2"/>
    <property type="match status" value="1"/>
</dbReference>